<feature type="coiled-coil region" evidence="1">
    <location>
        <begin position="77"/>
        <end position="104"/>
    </location>
</feature>
<proteinExistence type="predicted"/>
<keyword evidence="1" id="KW-0175">Coiled coil</keyword>
<dbReference type="EMBL" id="RJVU01028394">
    <property type="protein sequence ID" value="ROL48818.1"/>
    <property type="molecule type" value="Genomic_DNA"/>
</dbReference>
<comment type="caution">
    <text evidence="2">The sequence shown here is derived from an EMBL/GenBank/DDBJ whole genome shotgun (WGS) entry which is preliminary data.</text>
</comment>
<organism evidence="2 3">
    <name type="scientific">Anabarilius grahami</name>
    <name type="common">Kanglang fish</name>
    <name type="synonym">Barilius grahami</name>
    <dbReference type="NCBI Taxonomy" id="495550"/>
    <lineage>
        <taxon>Eukaryota</taxon>
        <taxon>Metazoa</taxon>
        <taxon>Chordata</taxon>
        <taxon>Craniata</taxon>
        <taxon>Vertebrata</taxon>
        <taxon>Euteleostomi</taxon>
        <taxon>Actinopterygii</taxon>
        <taxon>Neopterygii</taxon>
        <taxon>Teleostei</taxon>
        <taxon>Ostariophysi</taxon>
        <taxon>Cypriniformes</taxon>
        <taxon>Xenocyprididae</taxon>
        <taxon>Xenocypridinae</taxon>
        <taxon>Xenocypridinae incertae sedis</taxon>
        <taxon>Anabarilius</taxon>
    </lineage>
</organism>
<name>A0A3N0YSX6_ANAGA</name>
<keyword evidence="3" id="KW-1185">Reference proteome</keyword>
<evidence type="ECO:0000313" key="2">
    <source>
        <dbReference type="EMBL" id="ROL48818.1"/>
    </source>
</evidence>
<evidence type="ECO:0000313" key="3">
    <source>
        <dbReference type="Proteomes" id="UP000281406"/>
    </source>
</evidence>
<protein>
    <submittedName>
        <fullName evidence="2">Lamin-A</fullName>
    </submittedName>
</protein>
<evidence type="ECO:0000256" key="1">
    <source>
        <dbReference type="SAM" id="Coils"/>
    </source>
</evidence>
<gene>
    <name evidence="2" type="ORF">DPX16_22337</name>
</gene>
<dbReference type="AlphaFoldDB" id="A0A3N0YSX6"/>
<dbReference type="OrthoDB" id="102442at2759"/>
<accession>A0A3N0YSX6</accession>
<dbReference type="Proteomes" id="UP000281406">
    <property type="component" value="Unassembled WGS sequence"/>
</dbReference>
<reference evidence="2 3" key="1">
    <citation type="submission" date="2018-10" db="EMBL/GenBank/DDBJ databases">
        <title>Genome assembly for a Yunnan-Guizhou Plateau 3E fish, Anabarilius grahami (Regan), and its evolutionary and genetic applications.</title>
        <authorList>
            <person name="Jiang W."/>
        </authorList>
    </citation>
    <scope>NUCLEOTIDE SEQUENCE [LARGE SCALE GENOMIC DNA]</scope>
    <source>
        <strain evidence="2">AG-KIZ</strain>
        <tissue evidence="2">Muscle</tissue>
    </source>
</reference>
<sequence length="134" mass="14981">MESAAHGCLVTADTTAAPGALERRKRRQRFFNAFLDATYERSLKEFKWFNAPNASRISAETRYAKKDADLAGTQTRLKDVEALLNSKEAALNTAVSERKALENTLTDLQVHVQEMCSHAEDITEHMLLDRLGIG</sequence>